<dbReference type="SUPFAM" id="SSF56300">
    <property type="entry name" value="Metallo-dependent phosphatases"/>
    <property type="match status" value="1"/>
</dbReference>
<gene>
    <name evidence="1" type="ORF">KC729_19735</name>
</gene>
<comment type="caution">
    <text evidence="1">The sequence shown here is derived from an EMBL/GenBank/DDBJ whole genome shotgun (WGS) entry which is preliminary data.</text>
</comment>
<sequence>MPADSDSLVVLYTGETQGNLVACRCPDHPWGGLDRRVGFLRDARASHRAAATLVLDTGGFLPTGEVPLRDHPSAARRLTALLLRAFLRADVDAIALDPGESGFLAKLAPDELQSLGRRTLDAGAAAPVLWYDWGGRSVGVLALSSGASDSLAAAISEPVRDHADVLILLARADAVDGRRLARLSRADLVLLSRAARPPRPLREGMSWLVGCGGQGREVGEVVLR</sequence>
<reference evidence="1" key="1">
    <citation type="submission" date="2020-04" db="EMBL/GenBank/DDBJ databases">
        <authorList>
            <person name="Zhang T."/>
        </authorList>
    </citation>
    <scope>NUCLEOTIDE SEQUENCE</scope>
    <source>
        <strain evidence="1">HKST-UBA01</strain>
    </source>
</reference>
<dbReference type="EMBL" id="JAGQHR010000902">
    <property type="protein sequence ID" value="MCA9729925.1"/>
    <property type="molecule type" value="Genomic_DNA"/>
</dbReference>
<reference evidence="1" key="2">
    <citation type="journal article" date="2021" name="Microbiome">
        <title>Successional dynamics and alternative stable states in a saline activated sludge microbial community over 9 years.</title>
        <authorList>
            <person name="Wang Y."/>
            <person name="Ye J."/>
            <person name="Ju F."/>
            <person name="Liu L."/>
            <person name="Boyd J.A."/>
            <person name="Deng Y."/>
            <person name="Parks D.H."/>
            <person name="Jiang X."/>
            <person name="Yin X."/>
            <person name="Woodcroft B.J."/>
            <person name="Tyson G.W."/>
            <person name="Hugenholtz P."/>
            <person name="Polz M.F."/>
            <person name="Zhang T."/>
        </authorList>
    </citation>
    <scope>NUCLEOTIDE SEQUENCE</scope>
    <source>
        <strain evidence="1">HKST-UBA01</strain>
    </source>
</reference>
<evidence type="ECO:0000313" key="1">
    <source>
        <dbReference type="EMBL" id="MCA9729925.1"/>
    </source>
</evidence>
<evidence type="ECO:0000313" key="2">
    <source>
        <dbReference type="Proteomes" id="UP000697710"/>
    </source>
</evidence>
<dbReference type="AlphaFoldDB" id="A0A956RRD2"/>
<name>A0A956RRD2_UNCEI</name>
<dbReference type="Proteomes" id="UP000697710">
    <property type="component" value="Unassembled WGS sequence"/>
</dbReference>
<protein>
    <submittedName>
        <fullName evidence="1">Uncharacterized protein</fullName>
    </submittedName>
</protein>
<organism evidence="1 2">
    <name type="scientific">Eiseniibacteriota bacterium</name>
    <dbReference type="NCBI Taxonomy" id="2212470"/>
    <lineage>
        <taxon>Bacteria</taxon>
        <taxon>Candidatus Eiseniibacteriota</taxon>
    </lineage>
</organism>
<accession>A0A956RRD2</accession>
<proteinExistence type="predicted"/>
<feature type="non-terminal residue" evidence="1">
    <location>
        <position position="224"/>
    </location>
</feature>
<dbReference type="InterPro" id="IPR029052">
    <property type="entry name" value="Metallo-depent_PP-like"/>
</dbReference>